<keyword evidence="10" id="KW-1185">Reference proteome</keyword>
<dbReference type="GO" id="GO:0005829">
    <property type="term" value="C:cytosol"/>
    <property type="evidence" value="ECO:0007669"/>
    <property type="project" value="TreeGrafter"/>
</dbReference>
<dbReference type="SMART" id="SM01011">
    <property type="entry name" value="AMP_N"/>
    <property type="match status" value="1"/>
</dbReference>
<evidence type="ECO:0000256" key="5">
    <source>
        <dbReference type="ARBA" id="ARBA00022723"/>
    </source>
</evidence>
<dbReference type="GO" id="GO:0030145">
    <property type="term" value="F:manganese ion binding"/>
    <property type="evidence" value="ECO:0007669"/>
    <property type="project" value="InterPro"/>
</dbReference>
<evidence type="ECO:0000256" key="7">
    <source>
        <dbReference type="ARBA" id="ARBA00023211"/>
    </source>
</evidence>
<dbReference type="RefSeq" id="WP_199869749.1">
    <property type="nucleotide sequence ID" value="NZ_JAAGPU010000012.1"/>
</dbReference>
<evidence type="ECO:0000256" key="6">
    <source>
        <dbReference type="ARBA" id="ARBA00022801"/>
    </source>
</evidence>
<reference evidence="9 10" key="1">
    <citation type="submission" date="2020-02" db="EMBL/GenBank/DDBJ databases">
        <title>Genome assembly of a novel Clostridium senegalense strain.</title>
        <authorList>
            <person name="Gupta T.B."/>
            <person name="Jauregui R."/>
            <person name="Maclean P."/>
            <person name="Nawarathana A."/>
            <person name="Brightwell G."/>
        </authorList>
    </citation>
    <scope>NUCLEOTIDE SEQUENCE [LARGE SCALE GENOMIC DNA]</scope>
    <source>
        <strain evidence="9 10">AGRFS4</strain>
    </source>
</reference>
<dbReference type="Gene3D" id="3.90.230.10">
    <property type="entry name" value="Creatinase/methionine aminopeptidase superfamily"/>
    <property type="match status" value="1"/>
</dbReference>
<gene>
    <name evidence="9" type="ORF">G3M99_07775</name>
</gene>
<evidence type="ECO:0000256" key="1">
    <source>
        <dbReference type="ARBA" id="ARBA00001424"/>
    </source>
</evidence>
<dbReference type="InterPro" id="IPR000994">
    <property type="entry name" value="Pept_M24"/>
</dbReference>
<dbReference type="Pfam" id="PF00557">
    <property type="entry name" value="Peptidase_M24"/>
    <property type="match status" value="1"/>
</dbReference>
<dbReference type="AlphaFoldDB" id="A0A6M0H4E5"/>
<dbReference type="InterPro" id="IPR052433">
    <property type="entry name" value="X-Pro_dipept-like"/>
</dbReference>
<protein>
    <recommendedName>
        <fullName evidence="4">Xaa-Pro aminopeptidase</fullName>
        <ecNumber evidence="4">3.4.11.9</ecNumber>
    </recommendedName>
</protein>
<dbReference type="InterPro" id="IPR036005">
    <property type="entry name" value="Creatinase/aminopeptidase-like"/>
</dbReference>
<sequence>MNKEFFKKNRKQFLEELNDNSITVLFSGDSPFKSADYKYRFEPNRNFYYITGFERENAIYMVLKENGKIIENFYIERQDPEMIKWIGKKPTIEESKEITGIDNIKYNDNFKEDFSRIGRVSSCCYETIYLDLEKREYNTISTKSNEFAIDIIKKYPYLTVKNVYGKIADLRVVKKPEEVELIKEAIKITKEGIYSIFKNSKEEISECELEAHFDYELRKRGIRHTAFDTIIGSGINGTILHYVENNCKIEKDSLVLLDLGAQYKLYNGDISRTFPASGKFTERQKAVYNAVLSAMKKVEATAKAGIKMADLEKVAMDELGKGCVELGLIKDKSEVRKYYFHSIGHYLGLDTHDVGTYDKVLEEGTVITNEPGIYIEEEGIGVRIEDDLLITKDGCINLSKDIIKEVEEIEEFMAENKQ</sequence>
<dbReference type="Pfam" id="PF05195">
    <property type="entry name" value="AMP_N"/>
    <property type="match status" value="1"/>
</dbReference>
<dbReference type="EC" id="3.4.11.9" evidence="4"/>
<evidence type="ECO:0000256" key="2">
    <source>
        <dbReference type="ARBA" id="ARBA00001936"/>
    </source>
</evidence>
<evidence type="ECO:0000256" key="4">
    <source>
        <dbReference type="ARBA" id="ARBA00012574"/>
    </source>
</evidence>
<evidence type="ECO:0000313" key="10">
    <source>
        <dbReference type="Proteomes" id="UP000481872"/>
    </source>
</evidence>
<evidence type="ECO:0000313" key="9">
    <source>
        <dbReference type="EMBL" id="NEU04751.1"/>
    </source>
</evidence>
<dbReference type="EMBL" id="JAAGPU010000012">
    <property type="protein sequence ID" value="NEU04751.1"/>
    <property type="molecule type" value="Genomic_DNA"/>
</dbReference>
<dbReference type="PANTHER" id="PTHR43226:SF4">
    <property type="entry name" value="XAA-PRO AMINOPEPTIDASE 3"/>
    <property type="match status" value="1"/>
</dbReference>
<keyword evidence="7" id="KW-0464">Manganese</keyword>
<name>A0A6M0H4E5_9CLOT</name>
<dbReference type="GO" id="GO:0006508">
    <property type="term" value="P:proteolysis"/>
    <property type="evidence" value="ECO:0007669"/>
    <property type="project" value="TreeGrafter"/>
</dbReference>
<keyword evidence="5" id="KW-0479">Metal-binding</keyword>
<proteinExistence type="inferred from homology"/>
<dbReference type="Gene3D" id="3.40.350.10">
    <property type="entry name" value="Creatinase/prolidase N-terminal domain"/>
    <property type="match status" value="1"/>
</dbReference>
<dbReference type="InterPro" id="IPR029149">
    <property type="entry name" value="Creatin/AminoP/Spt16_N"/>
</dbReference>
<dbReference type="SUPFAM" id="SSF55920">
    <property type="entry name" value="Creatinase/aminopeptidase"/>
    <property type="match status" value="1"/>
</dbReference>
<comment type="cofactor">
    <cofactor evidence="2">
        <name>Mn(2+)</name>
        <dbReference type="ChEBI" id="CHEBI:29035"/>
    </cofactor>
</comment>
<comment type="catalytic activity">
    <reaction evidence="1">
        <text>Release of any N-terminal amino acid, including proline, that is linked to proline, even from a dipeptide or tripeptide.</text>
        <dbReference type="EC" id="3.4.11.9"/>
    </reaction>
</comment>
<evidence type="ECO:0000256" key="3">
    <source>
        <dbReference type="ARBA" id="ARBA00008766"/>
    </source>
</evidence>
<accession>A0A6M0H4E5</accession>
<dbReference type="Proteomes" id="UP000481872">
    <property type="component" value="Unassembled WGS sequence"/>
</dbReference>
<keyword evidence="6" id="KW-0378">Hydrolase</keyword>
<feature type="domain" description="Aminopeptidase P N-terminal" evidence="8">
    <location>
        <begin position="1"/>
        <end position="135"/>
    </location>
</feature>
<dbReference type="GO" id="GO:0070006">
    <property type="term" value="F:metalloaminopeptidase activity"/>
    <property type="evidence" value="ECO:0007669"/>
    <property type="project" value="InterPro"/>
</dbReference>
<organism evidence="9 10">
    <name type="scientific">Clostridium senegalense</name>
    <dbReference type="NCBI Taxonomy" id="1465809"/>
    <lineage>
        <taxon>Bacteria</taxon>
        <taxon>Bacillati</taxon>
        <taxon>Bacillota</taxon>
        <taxon>Clostridia</taxon>
        <taxon>Eubacteriales</taxon>
        <taxon>Clostridiaceae</taxon>
        <taxon>Clostridium</taxon>
    </lineage>
</organism>
<dbReference type="PANTHER" id="PTHR43226">
    <property type="entry name" value="XAA-PRO AMINOPEPTIDASE 3"/>
    <property type="match status" value="1"/>
</dbReference>
<comment type="similarity">
    <text evidence="3">Belongs to the peptidase M24B family.</text>
</comment>
<dbReference type="SUPFAM" id="SSF53092">
    <property type="entry name" value="Creatinase/prolidase N-terminal domain"/>
    <property type="match status" value="1"/>
</dbReference>
<evidence type="ECO:0000259" key="8">
    <source>
        <dbReference type="SMART" id="SM01011"/>
    </source>
</evidence>
<comment type="caution">
    <text evidence="9">The sequence shown here is derived from an EMBL/GenBank/DDBJ whole genome shotgun (WGS) entry which is preliminary data.</text>
</comment>
<dbReference type="InterPro" id="IPR007865">
    <property type="entry name" value="Aminopep_P_N"/>
</dbReference>